<feature type="non-terminal residue" evidence="1">
    <location>
        <position position="118"/>
    </location>
</feature>
<proteinExistence type="predicted"/>
<organism evidence="1 2">
    <name type="scientific">Racocetra persica</name>
    <dbReference type="NCBI Taxonomy" id="160502"/>
    <lineage>
        <taxon>Eukaryota</taxon>
        <taxon>Fungi</taxon>
        <taxon>Fungi incertae sedis</taxon>
        <taxon>Mucoromycota</taxon>
        <taxon>Glomeromycotina</taxon>
        <taxon>Glomeromycetes</taxon>
        <taxon>Diversisporales</taxon>
        <taxon>Gigasporaceae</taxon>
        <taxon>Racocetra</taxon>
    </lineage>
</organism>
<keyword evidence="2" id="KW-1185">Reference proteome</keyword>
<reference evidence="1" key="1">
    <citation type="submission" date="2021-06" db="EMBL/GenBank/DDBJ databases">
        <authorList>
            <person name="Kallberg Y."/>
            <person name="Tangrot J."/>
            <person name="Rosling A."/>
        </authorList>
    </citation>
    <scope>NUCLEOTIDE SEQUENCE</scope>
    <source>
        <strain evidence="1">MA461A</strain>
    </source>
</reference>
<evidence type="ECO:0000313" key="1">
    <source>
        <dbReference type="EMBL" id="CAG8740540.1"/>
    </source>
</evidence>
<evidence type="ECO:0000313" key="2">
    <source>
        <dbReference type="Proteomes" id="UP000789920"/>
    </source>
</evidence>
<dbReference type="Proteomes" id="UP000789920">
    <property type="component" value="Unassembled WGS sequence"/>
</dbReference>
<gene>
    <name evidence="1" type="ORF">RPERSI_LOCUS13104</name>
</gene>
<name>A0ACA9Q760_9GLOM</name>
<feature type="non-terminal residue" evidence="1">
    <location>
        <position position="1"/>
    </location>
</feature>
<accession>A0ACA9Q760</accession>
<protein>
    <submittedName>
        <fullName evidence="1">27093_t:CDS:1</fullName>
    </submittedName>
</protein>
<sequence length="118" mass="13975">QGGVLHYEKLEPCEIMCRYLIGDVRLDAKIVPDDYQKPTMIQIIGRFSNIFDFELSNLRIVYEGLTNKKDIFLYYPLSAQDRERAHKDFILDTDVCKKYENYVYEISNKHYAYCAAKM</sequence>
<dbReference type="EMBL" id="CAJVQC010028742">
    <property type="protein sequence ID" value="CAG8740540.1"/>
    <property type="molecule type" value="Genomic_DNA"/>
</dbReference>
<comment type="caution">
    <text evidence="1">The sequence shown here is derived from an EMBL/GenBank/DDBJ whole genome shotgun (WGS) entry which is preliminary data.</text>
</comment>